<dbReference type="EMBL" id="PEUM01000078">
    <property type="protein sequence ID" value="PIV25229.1"/>
    <property type="molecule type" value="Genomic_DNA"/>
</dbReference>
<gene>
    <name evidence="8" type="ORF">COS38_02770</name>
</gene>
<keyword evidence="2" id="KW-0902">Two-component regulatory system</keyword>
<sequence>MSTNKKVLIIDDDITLLEMYAERLRLEGFEVLPASNGEEGVKLATELKPHIILLDIMMPKMDGFQTIEKLKANEATRDIPVIFLTALIQDATRDKGMRAGATDFIVKSETMPGEVIVKIKKVIGE</sequence>
<protein>
    <submittedName>
        <fullName evidence="8">Response regulator</fullName>
    </submittedName>
</protein>
<proteinExistence type="predicted"/>
<dbReference type="PANTHER" id="PTHR44591">
    <property type="entry name" value="STRESS RESPONSE REGULATOR PROTEIN 1"/>
    <property type="match status" value="1"/>
</dbReference>
<evidence type="ECO:0000256" key="1">
    <source>
        <dbReference type="ARBA" id="ARBA00022553"/>
    </source>
</evidence>
<evidence type="ECO:0000256" key="5">
    <source>
        <dbReference type="ARBA" id="ARBA00023163"/>
    </source>
</evidence>
<evidence type="ECO:0000313" key="9">
    <source>
        <dbReference type="Proteomes" id="UP000229966"/>
    </source>
</evidence>
<dbReference type="PROSITE" id="PS50110">
    <property type="entry name" value="RESPONSE_REGULATORY"/>
    <property type="match status" value="1"/>
</dbReference>
<evidence type="ECO:0000256" key="4">
    <source>
        <dbReference type="ARBA" id="ARBA00023125"/>
    </source>
</evidence>
<name>A0A2M7CHY5_9BACT</name>
<reference evidence="9" key="1">
    <citation type="submission" date="2017-09" db="EMBL/GenBank/DDBJ databases">
        <title>Depth-based differentiation of microbial function through sediment-hosted aquifers and enrichment of novel symbionts in the deep terrestrial subsurface.</title>
        <authorList>
            <person name="Probst A.J."/>
            <person name="Ladd B."/>
            <person name="Jarett J.K."/>
            <person name="Geller-Mcgrath D.E."/>
            <person name="Sieber C.M.K."/>
            <person name="Emerson J.B."/>
            <person name="Anantharaman K."/>
            <person name="Thomas B.C."/>
            <person name="Malmstrom R."/>
            <person name="Stieglmeier M."/>
            <person name="Klingl A."/>
            <person name="Woyke T."/>
            <person name="Ryan C.M."/>
            <person name="Banfield J.F."/>
        </authorList>
    </citation>
    <scope>NUCLEOTIDE SEQUENCE [LARGE SCALE GENOMIC DNA]</scope>
</reference>
<evidence type="ECO:0000259" key="7">
    <source>
        <dbReference type="PROSITE" id="PS50110"/>
    </source>
</evidence>
<organism evidence="8 9">
    <name type="scientific">Candidatus Berkelbacteria bacterium CG03_land_8_20_14_0_80_40_36</name>
    <dbReference type="NCBI Taxonomy" id="1974509"/>
    <lineage>
        <taxon>Bacteria</taxon>
        <taxon>Candidatus Berkelbacteria</taxon>
    </lineage>
</organism>
<dbReference type="SUPFAM" id="SSF52172">
    <property type="entry name" value="CheY-like"/>
    <property type="match status" value="1"/>
</dbReference>
<keyword evidence="1 6" id="KW-0597">Phosphoprotein</keyword>
<keyword evidence="5" id="KW-0804">Transcription</keyword>
<dbReference type="GO" id="GO:0000160">
    <property type="term" value="P:phosphorelay signal transduction system"/>
    <property type="evidence" value="ECO:0007669"/>
    <property type="project" value="UniProtKB-KW"/>
</dbReference>
<feature type="domain" description="Response regulatory" evidence="7">
    <location>
        <begin position="6"/>
        <end position="122"/>
    </location>
</feature>
<dbReference type="SMART" id="SM00448">
    <property type="entry name" value="REC"/>
    <property type="match status" value="1"/>
</dbReference>
<dbReference type="InterPro" id="IPR011006">
    <property type="entry name" value="CheY-like_superfamily"/>
</dbReference>
<comment type="caution">
    <text evidence="8">The sequence shown here is derived from an EMBL/GenBank/DDBJ whole genome shotgun (WGS) entry which is preliminary data.</text>
</comment>
<keyword evidence="3" id="KW-0805">Transcription regulation</keyword>
<dbReference type="InterPro" id="IPR001789">
    <property type="entry name" value="Sig_transdc_resp-reg_receiver"/>
</dbReference>
<dbReference type="InterPro" id="IPR050595">
    <property type="entry name" value="Bact_response_regulator"/>
</dbReference>
<dbReference type="Gene3D" id="3.40.50.2300">
    <property type="match status" value="1"/>
</dbReference>
<dbReference type="GO" id="GO:0003677">
    <property type="term" value="F:DNA binding"/>
    <property type="evidence" value="ECO:0007669"/>
    <property type="project" value="UniProtKB-KW"/>
</dbReference>
<evidence type="ECO:0000256" key="3">
    <source>
        <dbReference type="ARBA" id="ARBA00023015"/>
    </source>
</evidence>
<evidence type="ECO:0000256" key="6">
    <source>
        <dbReference type="PROSITE-ProRule" id="PRU00169"/>
    </source>
</evidence>
<dbReference type="PANTHER" id="PTHR44591:SF3">
    <property type="entry name" value="RESPONSE REGULATORY DOMAIN-CONTAINING PROTEIN"/>
    <property type="match status" value="1"/>
</dbReference>
<dbReference type="Pfam" id="PF00072">
    <property type="entry name" value="Response_reg"/>
    <property type="match status" value="1"/>
</dbReference>
<dbReference type="Proteomes" id="UP000229966">
    <property type="component" value="Unassembled WGS sequence"/>
</dbReference>
<accession>A0A2M7CHY5</accession>
<feature type="modified residue" description="4-aspartylphosphate" evidence="6">
    <location>
        <position position="55"/>
    </location>
</feature>
<dbReference type="FunFam" id="3.40.50.2300:FF:000001">
    <property type="entry name" value="DNA-binding response regulator PhoB"/>
    <property type="match status" value="1"/>
</dbReference>
<evidence type="ECO:0000313" key="8">
    <source>
        <dbReference type="EMBL" id="PIV25229.1"/>
    </source>
</evidence>
<dbReference type="AlphaFoldDB" id="A0A2M7CHY5"/>
<keyword evidence="4" id="KW-0238">DNA-binding</keyword>
<evidence type="ECO:0000256" key="2">
    <source>
        <dbReference type="ARBA" id="ARBA00023012"/>
    </source>
</evidence>